<dbReference type="InterPro" id="IPR005484">
    <property type="entry name" value="Ribosomal_uL18_bac/plant/anim"/>
</dbReference>
<keyword evidence="6 10" id="KW-0689">Ribosomal protein</keyword>
<evidence type="ECO:0000256" key="8">
    <source>
        <dbReference type="ARBA" id="ARBA00035303"/>
    </source>
</evidence>
<dbReference type="NCBIfam" id="TIGR00060">
    <property type="entry name" value="L18_bact"/>
    <property type="match status" value="1"/>
</dbReference>
<protein>
    <recommendedName>
        <fullName evidence="8">Large ribosomal subunit protein uL18c</fullName>
    </recommendedName>
    <alternativeName>
        <fullName evidence="9">50S ribosomal protein L18, chloroplastic</fullName>
    </alternativeName>
</protein>
<dbReference type="PANTHER" id="PTHR12899">
    <property type="entry name" value="39S RIBOSOMAL PROTEIN L18, MITOCHONDRIAL"/>
    <property type="match status" value="1"/>
</dbReference>
<organism evidence="10">
    <name type="scientific">Polysiphonia elongata</name>
    <dbReference type="NCBI Taxonomy" id="159753"/>
    <lineage>
        <taxon>Eukaryota</taxon>
        <taxon>Rhodophyta</taxon>
        <taxon>Florideophyceae</taxon>
        <taxon>Rhodymeniophycidae</taxon>
        <taxon>Ceramiales</taxon>
        <taxon>Rhodomelaceae</taxon>
        <taxon>Polysiphonioideae</taxon>
        <taxon>Polysiphonia</taxon>
    </lineage>
</organism>
<dbReference type="PANTHER" id="PTHR12899:SF3">
    <property type="entry name" value="LARGE RIBOSOMAL SUBUNIT PROTEIN UL18M"/>
    <property type="match status" value="1"/>
</dbReference>
<dbReference type="CDD" id="cd00432">
    <property type="entry name" value="Ribosomal_L18_L5e"/>
    <property type="match status" value="1"/>
</dbReference>
<evidence type="ECO:0000256" key="3">
    <source>
        <dbReference type="ARBA" id="ARBA00011505"/>
    </source>
</evidence>
<dbReference type="AlphaFoldDB" id="A0A1Z1MC55"/>
<dbReference type="Gene3D" id="3.30.420.100">
    <property type="match status" value="1"/>
</dbReference>
<comment type="similarity">
    <text evidence="2">Belongs to the universal ribosomal protein uL18 family.</text>
</comment>
<evidence type="ECO:0000256" key="5">
    <source>
        <dbReference type="ARBA" id="ARBA00022884"/>
    </source>
</evidence>
<dbReference type="SUPFAM" id="SSF53137">
    <property type="entry name" value="Translational machinery components"/>
    <property type="match status" value="1"/>
</dbReference>
<evidence type="ECO:0000256" key="2">
    <source>
        <dbReference type="ARBA" id="ARBA00007116"/>
    </source>
</evidence>
<evidence type="ECO:0000256" key="7">
    <source>
        <dbReference type="ARBA" id="ARBA00023274"/>
    </source>
</evidence>
<keyword evidence="5" id="KW-0694">RNA-binding</keyword>
<dbReference type="GO" id="GO:0003735">
    <property type="term" value="F:structural constituent of ribosome"/>
    <property type="evidence" value="ECO:0007669"/>
    <property type="project" value="InterPro"/>
</dbReference>
<keyword evidence="4" id="KW-0699">rRNA-binding</keyword>
<gene>
    <name evidence="10" type="primary">rpl18</name>
</gene>
<dbReference type="Pfam" id="PF00861">
    <property type="entry name" value="Ribosomal_L18p"/>
    <property type="match status" value="1"/>
</dbReference>
<keyword evidence="10" id="KW-0150">Chloroplast</keyword>
<dbReference type="InterPro" id="IPR004389">
    <property type="entry name" value="Ribosomal_uL18_bac-type"/>
</dbReference>
<geneLocation type="chloroplast" evidence="10"/>
<evidence type="ECO:0000256" key="1">
    <source>
        <dbReference type="ARBA" id="ARBA00003898"/>
    </source>
</evidence>
<comment type="subunit">
    <text evidence="3">Part of the 50S ribosomal subunit; contacts the 5S rRNA.</text>
</comment>
<dbReference type="GO" id="GO:0006412">
    <property type="term" value="P:translation"/>
    <property type="evidence" value="ECO:0007669"/>
    <property type="project" value="InterPro"/>
</dbReference>
<dbReference type="RefSeq" id="YP_009394809.1">
    <property type="nucleotide sequence ID" value="NC_035274.1"/>
</dbReference>
<keyword evidence="7" id="KW-0687">Ribonucleoprotein</keyword>
<accession>A0A1Z1MC55</accession>
<proteinExistence type="inferred from homology"/>
<name>A0A1Z1MC55_9FLOR</name>
<evidence type="ECO:0000256" key="9">
    <source>
        <dbReference type="ARBA" id="ARBA00035346"/>
    </source>
</evidence>
<sequence length="101" mass="11371">MLKNGKKLRLHIFKSNKHIYAALIDDTKNKIITSISTISKTIKKETNEFKNCKTAKLVGKSIGIKLKELGIQEVIFDRGKNVYHGQVKAIADGTREEGIIF</sequence>
<keyword evidence="10" id="KW-0934">Plastid</keyword>
<comment type="function">
    <text evidence="1">Binds 5S rRNA, forms part of the central protuberance of the 50S subunit.</text>
</comment>
<dbReference type="EMBL" id="MF101427">
    <property type="protein sequence ID" value="ARW63371.1"/>
    <property type="molecule type" value="Genomic_DNA"/>
</dbReference>
<evidence type="ECO:0000256" key="6">
    <source>
        <dbReference type="ARBA" id="ARBA00022980"/>
    </source>
</evidence>
<reference evidence="10" key="1">
    <citation type="journal article" date="2017" name="J. Phycol.">
        <title>Analysis of chloroplast genomes and a supermatrix inform reclassification of the Rhodomelaceae (Rhodophyta).</title>
        <authorList>
            <person name="Diaz-Tapia P."/>
            <person name="Maggs C.A."/>
            <person name="West J.A."/>
            <person name="Verbruggen H."/>
        </authorList>
    </citation>
    <scope>NUCLEOTIDE SEQUENCE</scope>
    <source>
        <strain evidence="10">PD547</strain>
    </source>
</reference>
<dbReference type="InterPro" id="IPR057268">
    <property type="entry name" value="Ribosomal_L18"/>
</dbReference>
<dbReference type="GeneID" id="33356727"/>
<evidence type="ECO:0000313" key="10">
    <source>
        <dbReference type="EMBL" id="ARW63371.1"/>
    </source>
</evidence>
<dbReference type="GO" id="GO:0008097">
    <property type="term" value="F:5S rRNA binding"/>
    <property type="evidence" value="ECO:0007669"/>
    <property type="project" value="TreeGrafter"/>
</dbReference>
<evidence type="ECO:0000256" key="4">
    <source>
        <dbReference type="ARBA" id="ARBA00022730"/>
    </source>
</evidence>
<dbReference type="GO" id="GO:0022625">
    <property type="term" value="C:cytosolic large ribosomal subunit"/>
    <property type="evidence" value="ECO:0007669"/>
    <property type="project" value="TreeGrafter"/>
</dbReference>